<protein>
    <recommendedName>
        <fullName evidence="4">DCG1-like protein</fullName>
    </recommendedName>
</protein>
<dbReference type="InterPro" id="IPR015942">
    <property type="entry name" value="Asp/Glu/hydantoin_racemase"/>
</dbReference>
<gene>
    <name evidence="2" type="ORF">LTR84_003532</name>
</gene>
<evidence type="ECO:0000313" key="2">
    <source>
        <dbReference type="EMBL" id="KAK5050973.1"/>
    </source>
</evidence>
<dbReference type="PANTHER" id="PTHR28047">
    <property type="entry name" value="PROTEIN DCG1"/>
    <property type="match status" value="1"/>
</dbReference>
<keyword evidence="3" id="KW-1185">Reference proteome</keyword>
<evidence type="ECO:0000313" key="3">
    <source>
        <dbReference type="Proteomes" id="UP001358417"/>
    </source>
</evidence>
<evidence type="ECO:0008006" key="4">
    <source>
        <dbReference type="Google" id="ProtNLM"/>
    </source>
</evidence>
<organism evidence="2 3">
    <name type="scientific">Exophiala bonariae</name>
    <dbReference type="NCBI Taxonomy" id="1690606"/>
    <lineage>
        <taxon>Eukaryota</taxon>
        <taxon>Fungi</taxon>
        <taxon>Dikarya</taxon>
        <taxon>Ascomycota</taxon>
        <taxon>Pezizomycotina</taxon>
        <taxon>Eurotiomycetes</taxon>
        <taxon>Chaetothyriomycetidae</taxon>
        <taxon>Chaetothyriales</taxon>
        <taxon>Herpotrichiellaceae</taxon>
        <taxon>Exophiala</taxon>
    </lineage>
</organism>
<comment type="caution">
    <text evidence="2">The sequence shown here is derived from an EMBL/GenBank/DDBJ whole genome shotgun (WGS) entry which is preliminary data.</text>
</comment>
<comment type="similarity">
    <text evidence="1">Belongs to the HyuE racemase family.</text>
</comment>
<dbReference type="InterPro" id="IPR053714">
    <property type="entry name" value="Iso_Racemase_Enz_sf"/>
</dbReference>
<accession>A0AAV9N7K8</accession>
<proteinExistence type="inferred from homology"/>
<evidence type="ECO:0000256" key="1">
    <source>
        <dbReference type="ARBA" id="ARBA00038414"/>
    </source>
</evidence>
<dbReference type="InterPro" id="IPR052186">
    <property type="entry name" value="Hydantoin_racemase-like"/>
</dbReference>
<reference evidence="2 3" key="1">
    <citation type="submission" date="2023-08" db="EMBL/GenBank/DDBJ databases">
        <title>Black Yeasts Isolated from many extreme environments.</title>
        <authorList>
            <person name="Coleine C."/>
            <person name="Stajich J.E."/>
            <person name="Selbmann L."/>
        </authorList>
    </citation>
    <scope>NUCLEOTIDE SEQUENCE [LARGE SCALE GENOMIC DNA]</scope>
    <source>
        <strain evidence="2 3">CCFEE 5792</strain>
    </source>
</reference>
<name>A0AAV9N7K8_9EURO</name>
<dbReference type="GO" id="GO:0047661">
    <property type="term" value="F:amino-acid racemase activity"/>
    <property type="evidence" value="ECO:0007669"/>
    <property type="project" value="InterPro"/>
</dbReference>
<dbReference type="GeneID" id="89971719"/>
<dbReference type="AlphaFoldDB" id="A0AAV9N7K8"/>
<dbReference type="Pfam" id="PF01177">
    <property type="entry name" value="Asp_Glu_race"/>
    <property type="match status" value="1"/>
</dbReference>
<dbReference type="RefSeq" id="XP_064705473.1">
    <property type="nucleotide sequence ID" value="XM_064847120.1"/>
</dbReference>
<dbReference type="EMBL" id="JAVRRD010000016">
    <property type="protein sequence ID" value="KAK5050973.1"/>
    <property type="molecule type" value="Genomic_DNA"/>
</dbReference>
<sequence length="293" mass="31226">MASNASSPSALRILIINPNTSTSMTEALVPLLDSLAYPPGFVKYTFFTSPATPAEGINVAKGEPEPRAIPSINSHEDADESAKFCLPYLQPLLADHDAFLVACYSQHPLVFQLKTLCAALDGPKKYVTGIFEASVLASLALTTHEPEPLVPEKDRSRSYQNETFGIVSTGKIWEEILGHAVDKFLSLGEQRVGAERHSRFAGVETTGLNATDLHDLPADQVRVKMIEATKQLLRKSSSVGAICLGCAGMAGLDDAVRQACVEELGESLGGRVRIVDGVKAGVSMLVGLAMAGF</sequence>
<dbReference type="Gene3D" id="3.40.50.12500">
    <property type="match status" value="1"/>
</dbReference>
<dbReference type="Proteomes" id="UP001358417">
    <property type="component" value="Unassembled WGS sequence"/>
</dbReference>
<dbReference type="PANTHER" id="PTHR28047:SF5">
    <property type="entry name" value="PROTEIN DCG1"/>
    <property type="match status" value="1"/>
</dbReference>